<accession>A0A8H6JQ04</accession>
<organism evidence="2 3">
    <name type="scientific">Colletotrichum musicola</name>
    <dbReference type="NCBI Taxonomy" id="2175873"/>
    <lineage>
        <taxon>Eukaryota</taxon>
        <taxon>Fungi</taxon>
        <taxon>Dikarya</taxon>
        <taxon>Ascomycota</taxon>
        <taxon>Pezizomycotina</taxon>
        <taxon>Sordariomycetes</taxon>
        <taxon>Hypocreomycetidae</taxon>
        <taxon>Glomerellales</taxon>
        <taxon>Glomerellaceae</taxon>
        <taxon>Colletotrichum</taxon>
        <taxon>Colletotrichum orchidearum species complex</taxon>
    </lineage>
</organism>
<keyword evidence="3" id="KW-1185">Reference proteome</keyword>
<dbReference type="EMBL" id="WIGM01000669">
    <property type="protein sequence ID" value="KAF6816741.1"/>
    <property type="molecule type" value="Genomic_DNA"/>
</dbReference>
<name>A0A8H6JQ04_9PEZI</name>
<proteinExistence type="predicted"/>
<gene>
    <name evidence="2" type="ORF">CMUS01_12223</name>
</gene>
<evidence type="ECO:0000313" key="3">
    <source>
        <dbReference type="Proteomes" id="UP000639643"/>
    </source>
</evidence>
<evidence type="ECO:0000256" key="1">
    <source>
        <dbReference type="SAM" id="MobiDB-lite"/>
    </source>
</evidence>
<feature type="compositionally biased region" description="Basic and acidic residues" evidence="1">
    <location>
        <begin position="116"/>
        <end position="138"/>
    </location>
</feature>
<feature type="region of interest" description="Disordered" evidence="1">
    <location>
        <begin position="108"/>
        <end position="204"/>
    </location>
</feature>
<dbReference type="Proteomes" id="UP000639643">
    <property type="component" value="Unassembled WGS sequence"/>
</dbReference>
<feature type="compositionally biased region" description="Basic and acidic residues" evidence="1">
    <location>
        <begin position="174"/>
        <end position="184"/>
    </location>
</feature>
<dbReference type="AlphaFoldDB" id="A0A8H6JQ04"/>
<evidence type="ECO:0000313" key="2">
    <source>
        <dbReference type="EMBL" id="KAF6816741.1"/>
    </source>
</evidence>
<protein>
    <submittedName>
        <fullName evidence="2">Uncharacterized protein</fullName>
    </submittedName>
</protein>
<sequence length="204" mass="21895">MVFVWGRARRTLKLAGRSSGLLARRLPGSSPGSSARPPPPHHCRRWYPPTTVCALCDEAGDGRHARPAPAVLLLAELAPRSLARAAHQRPILVYVVVGSEHFPATGAARPCVRASASDRKPPRTWEKGKGSAKEKETESGTACSSRPLDIDLGHWAEPQCSNDRVGRRRGSVGGDKESPHHNGDGDGSSACPEAEREAENRKPP</sequence>
<feature type="compositionally biased region" description="Basic and acidic residues" evidence="1">
    <location>
        <begin position="193"/>
        <end position="204"/>
    </location>
</feature>
<comment type="caution">
    <text evidence="2">The sequence shown here is derived from an EMBL/GenBank/DDBJ whole genome shotgun (WGS) entry which is preliminary data.</text>
</comment>
<reference evidence="2" key="1">
    <citation type="journal article" date="2020" name="Phytopathology">
        <title>Genome Sequence Resources of Colletotrichum truncatum, C. plurivorum, C. musicola, and C. sojae: Four Species Pathogenic to Soybean (Glycine max).</title>
        <authorList>
            <person name="Rogerio F."/>
            <person name="Boufleur T.R."/>
            <person name="Ciampi-Guillardi M."/>
            <person name="Sukno S.A."/>
            <person name="Thon M.R."/>
            <person name="Massola Junior N.S."/>
            <person name="Baroncelli R."/>
        </authorList>
    </citation>
    <scope>NUCLEOTIDE SEQUENCE</scope>
    <source>
        <strain evidence="2">LFN0074</strain>
    </source>
</reference>